<dbReference type="AlphaFoldDB" id="A0AAN8W0Z6"/>
<keyword evidence="3" id="KW-1185">Reference proteome</keyword>
<feature type="region of interest" description="Disordered" evidence="1">
    <location>
        <begin position="23"/>
        <end position="45"/>
    </location>
</feature>
<reference evidence="2 3" key="1">
    <citation type="submission" date="2023-12" db="EMBL/GenBank/DDBJ databases">
        <title>A high-quality genome assembly for Dillenia turbinata (Dilleniales).</title>
        <authorList>
            <person name="Chanderbali A."/>
        </authorList>
    </citation>
    <scope>NUCLEOTIDE SEQUENCE [LARGE SCALE GENOMIC DNA]</scope>
    <source>
        <strain evidence="2">LSX21</strain>
        <tissue evidence="2">Leaf</tissue>
    </source>
</reference>
<proteinExistence type="predicted"/>
<name>A0AAN8W0Z6_9MAGN</name>
<evidence type="ECO:0000313" key="3">
    <source>
        <dbReference type="Proteomes" id="UP001370490"/>
    </source>
</evidence>
<accession>A0AAN8W0Z6</accession>
<evidence type="ECO:0000256" key="1">
    <source>
        <dbReference type="SAM" id="MobiDB-lite"/>
    </source>
</evidence>
<dbReference type="Proteomes" id="UP001370490">
    <property type="component" value="Unassembled WGS sequence"/>
</dbReference>
<gene>
    <name evidence="2" type="ORF">RJ641_029257</name>
</gene>
<sequence>MVPHQSLPDRWMEEMCQHFADRTSLGPDRASRRQRRREKERQGRRKWEPEHFVKIVNCSPTVSRPLQGLWKGISEDMNLDFYLVTYDDIGGVACRRIGDSSPFSGYSPVFWTLDATFVELPFSPDEEYLYGSCIDLQPPAPVNCLPGRVHVTDSEEVSRILLINSSYDLIIPDLAGPTAILSMPREGSGNIIMAHSVLDFFRNNFIIALKHIAENGRLLDIMEVSASGTRIIFNG</sequence>
<protein>
    <submittedName>
        <fullName evidence="2">Uncharacterized protein</fullName>
    </submittedName>
</protein>
<dbReference type="EMBL" id="JBAMMX010000005">
    <property type="protein sequence ID" value="KAK6939726.1"/>
    <property type="molecule type" value="Genomic_DNA"/>
</dbReference>
<organism evidence="2 3">
    <name type="scientific">Dillenia turbinata</name>
    <dbReference type="NCBI Taxonomy" id="194707"/>
    <lineage>
        <taxon>Eukaryota</taxon>
        <taxon>Viridiplantae</taxon>
        <taxon>Streptophyta</taxon>
        <taxon>Embryophyta</taxon>
        <taxon>Tracheophyta</taxon>
        <taxon>Spermatophyta</taxon>
        <taxon>Magnoliopsida</taxon>
        <taxon>eudicotyledons</taxon>
        <taxon>Gunneridae</taxon>
        <taxon>Pentapetalae</taxon>
        <taxon>Dilleniales</taxon>
        <taxon>Dilleniaceae</taxon>
        <taxon>Dillenia</taxon>
    </lineage>
</organism>
<comment type="caution">
    <text evidence="2">The sequence shown here is derived from an EMBL/GenBank/DDBJ whole genome shotgun (WGS) entry which is preliminary data.</text>
</comment>
<evidence type="ECO:0000313" key="2">
    <source>
        <dbReference type="EMBL" id="KAK6939726.1"/>
    </source>
</evidence>